<protein>
    <submittedName>
        <fullName evidence="1">PGDYG protein</fullName>
    </submittedName>
</protein>
<sequence>MAKYRKKPVVIDAWQLTKENIEAGIPDWIDTEQVSIFGEANAFAEIHTFEGTMQASYGDYIIKGIQGEFYPCKPDIFEATYEEAENE</sequence>
<name>A0A8S5MCH3_9CAUD</name>
<accession>A0A8S5MCH3</accession>
<proteinExistence type="predicted"/>
<evidence type="ECO:0000313" key="1">
    <source>
        <dbReference type="EMBL" id="DAD79643.1"/>
    </source>
</evidence>
<dbReference type="EMBL" id="BK014869">
    <property type="protein sequence ID" value="DAD79643.1"/>
    <property type="molecule type" value="Genomic_DNA"/>
</dbReference>
<organism evidence="1">
    <name type="scientific">Podoviridae sp. ct53O25</name>
    <dbReference type="NCBI Taxonomy" id="2826539"/>
    <lineage>
        <taxon>Viruses</taxon>
        <taxon>Duplodnaviria</taxon>
        <taxon>Heunggongvirae</taxon>
        <taxon>Uroviricota</taxon>
        <taxon>Caudoviricetes</taxon>
    </lineage>
</organism>
<reference evidence="1" key="1">
    <citation type="journal article" date="2021" name="Proc. Natl. Acad. Sci. U.S.A.">
        <title>A Catalog of Tens of Thousands of Viruses from Human Metagenomes Reveals Hidden Associations with Chronic Diseases.</title>
        <authorList>
            <person name="Tisza M.J."/>
            <person name="Buck C.B."/>
        </authorList>
    </citation>
    <scope>NUCLEOTIDE SEQUENCE</scope>
    <source>
        <strain evidence="1">Ct53O25</strain>
    </source>
</reference>